<reference evidence="2 3" key="1">
    <citation type="submission" date="2023-01" db="EMBL/GenBank/DDBJ databases">
        <title>Analysis of 21 Apiospora genomes using comparative genomics revels a genus with tremendous synthesis potential of carbohydrate active enzymes and secondary metabolites.</title>
        <authorList>
            <person name="Sorensen T."/>
        </authorList>
    </citation>
    <scope>NUCLEOTIDE SEQUENCE [LARGE SCALE GENOMIC DNA]</scope>
    <source>
        <strain evidence="2 3">CBS 114990</strain>
    </source>
</reference>
<proteinExistence type="predicted"/>
<evidence type="ECO:0000313" key="3">
    <source>
        <dbReference type="Proteomes" id="UP001433268"/>
    </source>
</evidence>
<dbReference type="EMBL" id="JAQQWN010000011">
    <property type="protein sequence ID" value="KAK8061170.1"/>
    <property type="molecule type" value="Genomic_DNA"/>
</dbReference>
<comment type="caution">
    <text evidence="2">The sequence shown here is derived from an EMBL/GenBank/DDBJ whole genome shotgun (WGS) entry which is preliminary data.</text>
</comment>
<dbReference type="GeneID" id="92052765"/>
<evidence type="ECO:0000256" key="1">
    <source>
        <dbReference type="SAM" id="MobiDB-lite"/>
    </source>
</evidence>
<evidence type="ECO:0000313" key="2">
    <source>
        <dbReference type="EMBL" id="KAK8061170.1"/>
    </source>
</evidence>
<keyword evidence="3" id="KW-1185">Reference proteome</keyword>
<gene>
    <name evidence="2" type="ORF">PG997_015391</name>
</gene>
<organism evidence="2 3">
    <name type="scientific">Apiospora hydei</name>
    <dbReference type="NCBI Taxonomy" id="1337664"/>
    <lineage>
        <taxon>Eukaryota</taxon>
        <taxon>Fungi</taxon>
        <taxon>Dikarya</taxon>
        <taxon>Ascomycota</taxon>
        <taxon>Pezizomycotina</taxon>
        <taxon>Sordariomycetes</taxon>
        <taxon>Xylariomycetidae</taxon>
        <taxon>Amphisphaeriales</taxon>
        <taxon>Apiosporaceae</taxon>
        <taxon>Apiospora</taxon>
    </lineage>
</organism>
<dbReference type="Proteomes" id="UP001433268">
    <property type="component" value="Unassembled WGS sequence"/>
</dbReference>
<sequence length="71" mass="7983">MRYREYLVPPNTDPGSQPNWLIHLSRLAVTGDLSFMEPASLVAPAQPHRPFVLETKQPQDVPESGKRKASE</sequence>
<accession>A0ABR1UQH8</accession>
<dbReference type="RefSeq" id="XP_066660590.1">
    <property type="nucleotide sequence ID" value="XM_066819705.1"/>
</dbReference>
<name>A0ABR1UQH8_9PEZI</name>
<feature type="region of interest" description="Disordered" evidence="1">
    <location>
        <begin position="40"/>
        <end position="71"/>
    </location>
</feature>
<protein>
    <submittedName>
        <fullName evidence="2">Uncharacterized protein</fullName>
    </submittedName>
</protein>